<organism evidence="1 2">
    <name type="scientific">Paenibacillus uliginis N3/975</name>
    <dbReference type="NCBI Taxonomy" id="1313296"/>
    <lineage>
        <taxon>Bacteria</taxon>
        <taxon>Bacillati</taxon>
        <taxon>Bacillota</taxon>
        <taxon>Bacilli</taxon>
        <taxon>Bacillales</taxon>
        <taxon>Paenibacillaceae</taxon>
        <taxon>Paenibacillus</taxon>
    </lineage>
</organism>
<dbReference type="AlphaFoldDB" id="A0A1X7HNZ0"/>
<gene>
    <name evidence="1" type="ORF">SAMN05661091_4938</name>
</gene>
<reference evidence="1 2" key="1">
    <citation type="submission" date="2017-04" db="EMBL/GenBank/DDBJ databases">
        <authorList>
            <person name="Afonso C.L."/>
            <person name="Miller P.J."/>
            <person name="Scott M.A."/>
            <person name="Spackman E."/>
            <person name="Goraichik I."/>
            <person name="Dimitrov K.M."/>
            <person name="Suarez D.L."/>
            <person name="Swayne D.E."/>
        </authorList>
    </citation>
    <scope>NUCLEOTIDE SEQUENCE [LARGE SCALE GENOMIC DNA]</scope>
    <source>
        <strain evidence="1 2">N3/975</strain>
    </source>
</reference>
<keyword evidence="2" id="KW-1185">Reference proteome</keyword>
<dbReference type="Proteomes" id="UP000192940">
    <property type="component" value="Chromosome I"/>
</dbReference>
<accession>A0A1X7HNZ0</accession>
<dbReference type="RefSeq" id="WP_244562832.1">
    <property type="nucleotide sequence ID" value="NZ_LT840184.1"/>
</dbReference>
<protein>
    <submittedName>
        <fullName evidence="1">Putative inner membrane protein</fullName>
    </submittedName>
</protein>
<dbReference type="InterPro" id="IPR014948">
    <property type="entry name" value="BrxA"/>
</dbReference>
<evidence type="ECO:0000313" key="1">
    <source>
        <dbReference type="EMBL" id="SMF90216.1"/>
    </source>
</evidence>
<name>A0A1X7HNZ0_9BACL</name>
<sequence length="200" mass="23149">MIVTQLKYSATLTGAAFMLYEFKKVLSLLHEGRKESEIKEIVVSQNLFQYEVTSSLKRSLPSILRRVDTLDDTLKTMVLKESLEIGKMINLYAIMKTDRLFFEFMNEVIREKLESNNYLFEKKDLNLYFASKAEQDPGVAGWTEKTVNKLKQVILRILLESGILKDKKTGELSRLMMEEQLKQHLIQIGDIAYVRAMGEV</sequence>
<dbReference type="STRING" id="1313296.SAMN05661091_4938"/>
<evidence type="ECO:0000313" key="2">
    <source>
        <dbReference type="Proteomes" id="UP000192940"/>
    </source>
</evidence>
<dbReference type="Gene3D" id="1.10.3540.10">
    <property type="entry name" value="uncharacterized protein from magnetospirillum magneticum domain"/>
    <property type="match status" value="1"/>
</dbReference>
<proteinExistence type="predicted"/>
<dbReference type="Pfam" id="PF08849">
    <property type="entry name" value="BrxA"/>
    <property type="match status" value="1"/>
</dbReference>
<dbReference type="InterPro" id="IPR023137">
    <property type="entry name" value="BrxA_sf"/>
</dbReference>
<dbReference type="EMBL" id="LT840184">
    <property type="protein sequence ID" value="SMF90216.1"/>
    <property type="molecule type" value="Genomic_DNA"/>
</dbReference>